<dbReference type="EMBL" id="LNQE01001842">
    <property type="protein sequence ID" value="KUG04710.1"/>
    <property type="molecule type" value="Genomic_DNA"/>
</dbReference>
<dbReference type="AlphaFoldDB" id="A0A0W8E8G1"/>
<gene>
    <name evidence="2" type="ORF">ASZ90_017849</name>
</gene>
<protein>
    <submittedName>
        <fullName evidence="2">Phosphoglyceromutase</fullName>
    </submittedName>
</protein>
<feature type="transmembrane region" description="Helical" evidence="1">
    <location>
        <begin position="733"/>
        <end position="751"/>
    </location>
</feature>
<feature type="transmembrane region" description="Helical" evidence="1">
    <location>
        <begin position="413"/>
        <end position="432"/>
    </location>
</feature>
<feature type="transmembrane region" description="Helical" evidence="1">
    <location>
        <begin position="586"/>
        <end position="605"/>
    </location>
</feature>
<keyword evidence="1" id="KW-1133">Transmembrane helix</keyword>
<feature type="transmembrane region" description="Helical" evidence="1">
    <location>
        <begin position="439"/>
        <end position="461"/>
    </location>
</feature>
<accession>A0A0W8E8G1</accession>
<dbReference type="InterPro" id="IPR017850">
    <property type="entry name" value="Alkaline_phosphatase_core_sf"/>
</dbReference>
<reference evidence="2" key="1">
    <citation type="journal article" date="2015" name="Proc. Natl. Acad. Sci. U.S.A.">
        <title>Networks of energetic and metabolic interactions define dynamics in microbial communities.</title>
        <authorList>
            <person name="Embree M."/>
            <person name="Liu J.K."/>
            <person name="Al-Bassam M.M."/>
            <person name="Zengler K."/>
        </authorList>
    </citation>
    <scope>NUCLEOTIDE SEQUENCE</scope>
</reference>
<feature type="transmembrane region" description="Helical" evidence="1">
    <location>
        <begin position="538"/>
        <end position="556"/>
    </location>
</feature>
<sequence>MKKMHFLSFRQPLQGLISNFAKIKESPWQILLSMLLMLIFIIPSLSPVYASVPEQQKTGQVYLLIVDKLSINDINETATPYLSEIINRGSVGLCSTRTLKGYNTMNTYLTIGAGNLARTNKNGLMGFNNDETVPGHHQIASVFYKNMTSWEPGDSACLLVNLPDILVGMESESVTTVPGAMGQTLADNGYLTGVLGNADNGTDLLRPVVAMGMDASGKVALGDVGDSTRMIPQDSILSYKTNYEYIKKQTAYLSEESDLLIIDLSDLARLENSPASFDKVIQNEKSRILHEIDDFAGWLNAEVDHSRDLLLIVSPSASRLEIANKNNFGPIIASGFGINKGYLTSPATQREYIIANTDIAPTILNFFALQNTDNSMIGRPIMNIEAPQINTLEQAQQLANHTSTTTRIRVPLIKGYVAILIITLLLASIIILKFKKLQYLLQPIIIAMVCFPLVLLFLGLLSLAYDWLYILVAILATIILTALSLLLSKGNGFQAFVVLSIITVLALDIDVLTGTSLIQCSVLGYDPMSGARYYGIGNEYMGILIGATIAAGAAVFEKFKNKWTLTFLALFFFSQCYLIGMPSLGAQSDGVITAPLAFLVSLYLFSEMRLNFIGYLSIAGIIMLTVLGISVYDMNRPPELQSHIGRAAQQIVGGGWQEALTIITRKLQVNIKLIRYTIWSRVFIAILLVLATFIYFPLGAMKNLFTSRPIILKGFVGIVTAALVALIVNDSGIVAASTTSIYLVMPFLLMMNKHQENQL</sequence>
<dbReference type="SUPFAM" id="SSF53649">
    <property type="entry name" value="Alkaline phosphatase-like"/>
    <property type="match status" value="1"/>
</dbReference>
<keyword evidence="1" id="KW-0812">Transmembrane</keyword>
<feature type="transmembrane region" description="Helical" evidence="1">
    <location>
        <begin position="495"/>
        <end position="518"/>
    </location>
</feature>
<organism evidence="2">
    <name type="scientific">hydrocarbon metagenome</name>
    <dbReference type="NCBI Taxonomy" id="938273"/>
    <lineage>
        <taxon>unclassified sequences</taxon>
        <taxon>metagenomes</taxon>
        <taxon>ecological metagenomes</taxon>
    </lineage>
</organism>
<feature type="transmembrane region" description="Helical" evidence="1">
    <location>
        <begin position="467"/>
        <end position="488"/>
    </location>
</feature>
<evidence type="ECO:0000256" key="1">
    <source>
        <dbReference type="SAM" id="Phobius"/>
    </source>
</evidence>
<feature type="transmembrane region" description="Helical" evidence="1">
    <location>
        <begin position="612"/>
        <end position="632"/>
    </location>
</feature>
<feature type="transmembrane region" description="Helical" evidence="1">
    <location>
        <begin position="563"/>
        <end position="580"/>
    </location>
</feature>
<keyword evidence="1" id="KW-0472">Membrane</keyword>
<feature type="transmembrane region" description="Helical" evidence="1">
    <location>
        <begin position="710"/>
        <end position="727"/>
    </location>
</feature>
<proteinExistence type="predicted"/>
<name>A0A0W8E8G1_9ZZZZ</name>
<comment type="caution">
    <text evidence="2">The sequence shown here is derived from an EMBL/GenBank/DDBJ whole genome shotgun (WGS) entry which is preliminary data.</text>
</comment>
<evidence type="ECO:0000313" key="2">
    <source>
        <dbReference type="EMBL" id="KUG04710.1"/>
    </source>
</evidence>
<feature type="transmembrane region" description="Helical" evidence="1">
    <location>
        <begin position="678"/>
        <end position="698"/>
    </location>
</feature>